<dbReference type="InterPro" id="IPR003594">
    <property type="entry name" value="HATPase_dom"/>
</dbReference>
<evidence type="ECO:0000313" key="6">
    <source>
        <dbReference type="EMBL" id="SCA55140.1"/>
    </source>
</evidence>
<feature type="domain" description="Histidine kinase" evidence="5">
    <location>
        <begin position="28"/>
        <end position="231"/>
    </location>
</feature>
<dbReference type="SUPFAM" id="SSF47384">
    <property type="entry name" value="Homodimeric domain of signal transducing histidine kinase"/>
    <property type="match status" value="1"/>
</dbReference>
<feature type="compositionally biased region" description="Polar residues" evidence="4">
    <location>
        <begin position="1"/>
        <end position="12"/>
    </location>
</feature>
<dbReference type="PROSITE" id="PS50109">
    <property type="entry name" value="HIS_KIN"/>
    <property type="match status" value="1"/>
</dbReference>
<dbReference type="InterPro" id="IPR003661">
    <property type="entry name" value="HisK_dim/P_dom"/>
</dbReference>
<evidence type="ECO:0000256" key="1">
    <source>
        <dbReference type="ARBA" id="ARBA00000085"/>
    </source>
</evidence>
<evidence type="ECO:0000256" key="2">
    <source>
        <dbReference type="ARBA" id="ARBA00012438"/>
    </source>
</evidence>
<dbReference type="RefSeq" id="WP_126464945.1">
    <property type="nucleotide sequence ID" value="NZ_FLYE01000001.1"/>
</dbReference>
<feature type="region of interest" description="Disordered" evidence="4">
    <location>
        <begin position="1"/>
        <end position="22"/>
    </location>
</feature>
<dbReference type="EMBL" id="FLYE01000001">
    <property type="protein sequence ID" value="SCA55140.1"/>
    <property type="molecule type" value="Genomic_DNA"/>
</dbReference>
<dbReference type="SUPFAM" id="SSF55874">
    <property type="entry name" value="ATPase domain of HSP90 chaperone/DNA topoisomerase II/histidine kinase"/>
    <property type="match status" value="1"/>
</dbReference>
<sequence>MRRLNQRLNQLAENEKNKREETSRFLSMLGHELKTPLAVIRALLANKKITPAMIEMANKSISEIDDVVSTSQMAEKVESDTVQVNITQCDLNDMLESLTEKHHLQGSVKLSPHTSPTINSDLILLNIILSNLIENAAKYGAGDKPIEIELSDTEERDTVILSVANDVRNDNWPDPDRLFDKYHRDRYAHRVTGSGLGLYLVKGFSGLLGIDIEYQPTKTQAVFRLYIPKEFSAK</sequence>
<dbReference type="InterPro" id="IPR005467">
    <property type="entry name" value="His_kinase_dom"/>
</dbReference>
<accession>A0A1C3RCY3</accession>
<dbReference type="STRING" id="1867952.MTBPR1_10387"/>
<reference evidence="6 7" key="1">
    <citation type="submission" date="2016-07" db="EMBL/GenBank/DDBJ databases">
        <authorList>
            <person name="Lefevre C.T."/>
        </authorList>
    </citation>
    <scope>NUCLEOTIDE SEQUENCE [LARGE SCALE GENOMIC DNA]</scope>
    <source>
        <strain evidence="6">PR1</strain>
    </source>
</reference>
<dbReference type="Proteomes" id="UP000231658">
    <property type="component" value="Unassembled WGS sequence"/>
</dbReference>
<evidence type="ECO:0000259" key="5">
    <source>
        <dbReference type="PROSITE" id="PS50109"/>
    </source>
</evidence>
<dbReference type="OrthoDB" id="9806130at2"/>
<dbReference type="Gene3D" id="3.30.565.10">
    <property type="entry name" value="Histidine kinase-like ATPase, C-terminal domain"/>
    <property type="match status" value="1"/>
</dbReference>
<keyword evidence="7" id="KW-1185">Reference proteome</keyword>
<name>A0A1C3RCY3_9PROT</name>
<protein>
    <recommendedName>
        <fullName evidence="2">histidine kinase</fullName>
        <ecNumber evidence="2">2.7.13.3</ecNumber>
    </recommendedName>
</protein>
<dbReference type="EC" id="2.7.13.3" evidence="2"/>
<dbReference type="PANTHER" id="PTHR43547:SF2">
    <property type="entry name" value="HYBRID SIGNAL TRANSDUCTION HISTIDINE KINASE C"/>
    <property type="match status" value="1"/>
</dbReference>
<dbReference type="Pfam" id="PF02518">
    <property type="entry name" value="HATPase_c"/>
    <property type="match status" value="1"/>
</dbReference>
<dbReference type="CDD" id="cd00082">
    <property type="entry name" value="HisKA"/>
    <property type="match status" value="1"/>
</dbReference>
<dbReference type="GO" id="GO:0000155">
    <property type="term" value="F:phosphorelay sensor kinase activity"/>
    <property type="evidence" value="ECO:0007669"/>
    <property type="project" value="InterPro"/>
</dbReference>
<dbReference type="InterPro" id="IPR036097">
    <property type="entry name" value="HisK_dim/P_sf"/>
</dbReference>
<gene>
    <name evidence="6" type="ORF">MTBPR1_10387</name>
</gene>
<keyword evidence="3" id="KW-0597">Phosphoprotein</keyword>
<dbReference type="PANTHER" id="PTHR43547">
    <property type="entry name" value="TWO-COMPONENT HISTIDINE KINASE"/>
    <property type="match status" value="1"/>
</dbReference>
<evidence type="ECO:0000256" key="3">
    <source>
        <dbReference type="ARBA" id="ARBA00022553"/>
    </source>
</evidence>
<evidence type="ECO:0000256" key="4">
    <source>
        <dbReference type="SAM" id="MobiDB-lite"/>
    </source>
</evidence>
<keyword evidence="6" id="KW-0808">Transferase</keyword>
<comment type="catalytic activity">
    <reaction evidence="1">
        <text>ATP + protein L-histidine = ADP + protein N-phospho-L-histidine.</text>
        <dbReference type="EC" id="2.7.13.3"/>
    </reaction>
</comment>
<dbReference type="SMART" id="SM00387">
    <property type="entry name" value="HATPase_c"/>
    <property type="match status" value="1"/>
</dbReference>
<dbReference type="AlphaFoldDB" id="A0A1C3RCY3"/>
<organism evidence="6 7">
    <name type="scientific">Candidatus Terasakiella magnetica</name>
    <dbReference type="NCBI Taxonomy" id="1867952"/>
    <lineage>
        <taxon>Bacteria</taxon>
        <taxon>Pseudomonadati</taxon>
        <taxon>Pseudomonadota</taxon>
        <taxon>Alphaproteobacteria</taxon>
        <taxon>Rhodospirillales</taxon>
        <taxon>Terasakiellaceae</taxon>
        <taxon>Terasakiella</taxon>
    </lineage>
</organism>
<feature type="compositionally biased region" description="Basic and acidic residues" evidence="4">
    <location>
        <begin position="13"/>
        <end position="22"/>
    </location>
</feature>
<keyword evidence="6" id="KW-0418">Kinase</keyword>
<proteinExistence type="predicted"/>
<evidence type="ECO:0000313" key="7">
    <source>
        <dbReference type="Proteomes" id="UP000231658"/>
    </source>
</evidence>
<dbReference type="Gene3D" id="1.10.287.130">
    <property type="match status" value="1"/>
</dbReference>
<dbReference type="InterPro" id="IPR036890">
    <property type="entry name" value="HATPase_C_sf"/>
</dbReference>